<dbReference type="InterPro" id="IPR036388">
    <property type="entry name" value="WH-like_DNA-bd_sf"/>
</dbReference>
<evidence type="ECO:0000313" key="6">
    <source>
        <dbReference type="EMBL" id="TBV03031.1"/>
    </source>
</evidence>
<keyword evidence="7" id="KW-1185">Reference proteome</keyword>
<dbReference type="RefSeq" id="WP_131175556.1">
    <property type="nucleotide sequence ID" value="NZ_QJUL01000015.1"/>
</dbReference>
<dbReference type="InterPro" id="IPR036390">
    <property type="entry name" value="WH_DNA-bd_sf"/>
</dbReference>
<dbReference type="EMBL" id="QJUL01000015">
    <property type="protein sequence ID" value="TBU92556.1"/>
    <property type="molecule type" value="Genomic_DNA"/>
</dbReference>
<dbReference type="PANTHER" id="PTHR43537:SF5">
    <property type="entry name" value="UXU OPERON TRANSCRIPTIONAL REGULATOR"/>
    <property type="match status" value="1"/>
</dbReference>
<feature type="domain" description="HTH gntR-type" evidence="4">
    <location>
        <begin position="13"/>
        <end position="80"/>
    </location>
</feature>
<keyword evidence="3" id="KW-0804">Transcription</keyword>
<sequence>MLFAITHNTQPALSAEDEAYLHLLDAICQGRYRTGDRLIAEDIANELEMSRMPIRGAFKRLAAEGLVTLRPNRGAVVSGLDRDQMREVFEMRSALEGLAIRVATPKVNARHLARLERLLDEMDDCRDDSSEWVVRHRIFHEYLCSLGERPRLMRQISALHAMIEPYMRLWLKHVDKPLGAREEHLEILDALRLGDARHAERIVCEHIEGTVPDLLEFLEQAGA</sequence>
<dbReference type="Pfam" id="PF00392">
    <property type="entry name" value="GntR"/>
    <property type="match status" value="1"/>
</dbReference>
<dbReference type="InterPro" id="IPR011711">
    <property type="entry name" value="GntR_C"/>
</dbReference>
<evidence type="ECO:0000259" key="4">
    <source>
        <dbReference type="PROSITE" id="PS50949"/>
    </source>
</evidence>
<keyword evidence="2" id="KW-0238">DNA-binding</keyword>
<dbReference type="OrthoDB" id="9799812at2"/>
<name>A0A4Q9R104_9GAMM</name>
<keyword evidence="1" id="KW-0805">Transcription regulation</keyword>
<accession>A0A4Q9R104</accession>
<evidence type="ECO:0000256" key="3">
    <source>
        <dbReference type="ARBA" id="ARBA00023163"/>
    </source>
</evidence>
<dbReference type="EMBL" id="QJUM01000021">
    <property type="protein sequence ID" value="TBV03031.1"/>
    <property type="molecule type" value="Genomic_DNA"/>
</dbReference>
<evidence type="ECO:0000313" key="8">
    <source>
        <dbReference type="Proteomes" id="UP000293172"/>
    </source>
</evidence>
<dbReference type="SMART" id="SM00895">
    <property type="entry name" value="FCD"/>
    <property type="match status" value="1"/>
</dbReference>
<evidence type="ECO:0000256" key="2">
    <source>
        <dbReference type="ARBA" id="ARBA00023125"/>
    </source>
</evidence>
<reference evidence="7 8" key="1">
    <citation type="submission" date="2018-06" db="EMBL/GenBank/DDBJ databases">
        <title>Three novel Pseudomonas species isolated from symptomatic oak.</title>
        <authorList>
            <person name="Bueno-Gonzalez V."/>
            <person name="Brady C."/>
        </authorList>
    </citation>
    <scope>NUCLEOTIDE SEQUENCE [LARGE SCALE GENOMIC DNA]</scope>
    <source>
        <strain evidence="6 7">P26B</strain>
        <strain evidence="5 8">P6B</strain>
    </source>
</reference>
<dbReference type="GO" id="GO:0003700">
    <property type="term" value="F:DNA-binding transcription factor activity"/>
    <property type="evidence" value="ECO:0007669"/>
    <property type="project" value="InterPro"/>
</dbReference>
<evidence type="ECO:0000256" key="1">
    <source>
        <dbReference type="ARBA" id="ARBA00023015"/>
    </source>
</evidence>
<dbReference type="Proteomes" id="UP000293172">
    <property type="component" value="Unassembled WGS sequence"/>
</dbReference>
<gene>
    <name evidence="6" type="ORF">DNK34_17420</name>
    <name evidence="5" type="ORF">DNK44_12395</name>
</gene>
<dbReference type="AlphaFoldDB" id="A0A4Q9R104"/>
<dbReference type="Proteomes" id="UP000291334">
    <property type="component" value="Unassembled WGS sequence"/>
</dbReference>
<proteinExistence type="predicted"/>
<protein>
    <submittedName>
        <fullName evidence="5">GntR family transcriptional regulator</fullName>
    </submittedName>
</protein>
<dbReference type="CDD" id="cd07377">
    <property type="entry name" value="WHTH_GntR"/>
    <property type="match status" value="1"/>
</dbReference>
<organism evidence="5 8">
    <name type="scientific">Phytopseudomonas dryadis</name>
    <dbReference type="NCBI Taxonomy" id="2487520"/>
    <lineage>
        <taxon>Bacteria</taxon>
        <taxon>Pseudomonadati</taxon>
        <taxon>Pseudomonadota</taxon>
        <taxon>Gammaproteobacteria</taxon>
        <taxon>Pseudomonadales</taxon>
        <taxon>Pseudomonadaceae</taxon>
        <taxon>Phytopseudomonas</taxon>
    </lineage>
</organism>
<dbReference type="PROSITE" id="PS50949">
    <property type="entry name" value="HTH_GNTR"/>
    <property type="match status" value="1"/>
</dbReference>
<dbReference type="Pfam" id="PF07729">
    <property type="entry name" value="FCD"/>
    <property type="match status" value="1"/>
</dbReference>
<dbReference type="GO" id="GO:0003677">
    <property type="term" value="F:DNA binding"/>
    <property type="evidence" value="ECO:0007669"/>
    <property type="project" value="UniProtKB-KW"/>
</dbReference>
<dbReference type="Gene3D" id="1.20.120.530">
    <property type="entry name" value="GntR ligand-binding domain-like"/>
    <property type="match status" value="1"/>
</dbReference>
<dbReference type="SUPFAM" id="SSF48008">
    <property type="entry name" value="GntR ligand-binding domain-like"/>
    <property type="match status" value="1"/>
</dbReference>
<dbReference type="Gene3D" id="1.10.10.10">
    <property type="entry name" value="Winged helix-like DNA-binding domain superfamily/Winged helix DNA-binding domain"/>
    <property type="match status" value="1"/>
</dbReference>
<dbReference type="InterPro" id="IPR000524">
    <property type="entry name" value="Tscrpt_reg_HTH_GntR"/>
</dbReference>
<evidence type="ECO:0000313" key="5">
    <source>
        <dbReference type="EMBL" id="TBU92556.1"/>
    </source>
</evidence>
<evidence type="ECO:0000313" key="7">
    <source>
        <dbReference type="Proteomes" id="UP000291334"/>
    </source>
</evidence>
<dbReference type="PANTHER" id="PTHR43537">
    <property type="entry name" value="TRANSCRIPTIONAL REGULATOR, GNTR FAMILY"/>
    <property type="match status" value="1"/>
</dbReference>
<comment type="caution">
    <text evidence="5">The sequence shown here is derived from an EMBL/GenBank/DDBJ whole genome shotgun (WGS) entry which is preliminary data.</text>
</comment>
<dbReference type="SMART" id="SM00345">
    <property type="entry name" value="HTH_GNTR"/>
    <property type="match status" value="1"/>
</dbReference>
<dbReference type="InterPro" id="IPR008920">
    <property type="entry name" value="TF_FadR/GntR_C"/>
</dbReference>
<dbReference type="SUPFAM" id="SSF46785">
    <property type="entry name" value="Winged helix' DNA-binding domain"/>
    <property type="match status" value="1"/>
</dbReference>